<dbReference type="PROSITE" id="PS51462">
    <property type="entry name" value="NUDIX"/>
    <property type="match status" value="1"/>
</dbReference>
<dbReference type="Pfam" id="PF18290">
    <property type="entry name" value="Nudix_hydro"/>
    <property type="match status" value="1"/>
</dbReference>
<sequence length="273" mass="30893">MSPTDSTADSFEKLKTDRFQSVTICSENESSQDVTTFASKLSKSIPIWQAEGKRTIWFHVQRKCSQWLPVLCENEFLFHHVSLDGDVVVMYRWLPQDKPSAVPPYAHTMVGVGGIVLNASGELLVVLQKFGTRELLKLPGGYVEPREDLSDAAIREVEEETGVKTKFLSCFSFRHTHGANFGCSDLYFIVHLEPLSNDTNSDSDEVEDVRWIKIEEFLNDPKVHAVNRLFITTFLQNKEKGISMIKDDGLHPVNRQPYSFYHITDDSGTSEGT</sequence>
<gene>
    <name evidence="4" type="ORF">V9T40_001685</name>
</gene>
<evidence type="ECO:0000259" key="3">
    <source>
        <dbReference type="PROSITE" id="PS51462"/>
    </source>
</evidence>
<dbReference type="InterPro" id="IPR015797">
    <property type="entry name" value="NUDIX_hydrolase-like_dom_sf"/>
</dbReference>
<dbReference type="GO" id="GO:0047631">
    <property type="term" value="F:ADP-ribose diphosphatase activity"/>
    <property type="evidence" value="ECO:0007669"/>
    <property type="project" value="TreeGrafter"/>
</dbReference>
<dbReference type="InterPro" id="IPR003293">
    <property type="entry name" value="Nudix_hydrolase6-like"/>
</dbReference>
<dbReference type="PANTHER" id="PTHR13994:SF13">
    <property type="entry name" value="FI03680P"/>
    <property type="match status" value="1"/>
</dbReference>
<protein>
    <recommendedName>
        <fullName evidence="3">Nudix hydrolase domain-containing protein</fullName>
    </recommendedName>
</protein>
<dbReference type="Gene3D" id="3.90.79.10">
    <property type="entry name" value="Nucleoside Triphosphate Pyrophosphohydrolase"/>
    <property type="match status" value="1"/>
</dbReference>
<comment type="similarity">
    <text evidence="1">Belongs to the Nudix hydrolase family.</text>
</comment>
<dbReference type="Proteomes" id="UP001367676">
    <property type="component" value="Unassembled WGS sequence"/>
</dbReference>
<evidence type="ECO:0000313" key="5">
    <source>
        <dbReference type="Proteomes" id="UP001367676"/>
    </source>
</evidence>
<keyword evidence="5" id="KW-1185">Reference proteome</keyword>
<feature type="domain" description="Nudix hydrolase" evidence="3">
    <location>
        <begin position="107"/>
        <end position="236"/>
    </location>
</feature>
<dbReference type="SUPFAM" id="SSF55811">
    <property type="entry name" value="Nudix"/>
    <property type="match status" value="1"/>
</dbReference>
<evidence type="ECO:0000256" key="1">
    <source>
        <dbReference type="ARBA" id="ARBA00005582"/>
    </source>
</evidence>
<evidence type="ECO:0000313" key="4">
    <source>
        <dbReference type="EMBL" id="KAK7590072.1"/>
    </source>
</evidence>
<dbReference type="InterPro" id="IPR000086">
    <property type="entry name" value="NUDIX_hydrolase_dom"/>
</dbReference>
<dbReference type="CDD" id="cd04670">
    <property type="entry name" value="NUDIX_ASFGF2_Nudt6"/>
    <property type="match status" value="1"/>
</dbReference>
<dbReference type="EMBL" id="JBBCAQ010000022">
    <property type="protein sequence ID" value="KAK7590072.1"/>
    <property type="molecule type" value="Genomic_DNA"/>
</dbReference>
<organism evidence="4 5">
    <name type="scientific">Parthenolecanium corni</name>
    <dbReference type="NCBI Taxonomy" id="536013"/>
    <lineage>
        <taxon>Eukaryota</taxon>
        <taxon>Metazoa</taxon>
        <taxon>Ecdysozoa</taxon>
        <taxon>Arthropoda</taxon>
        <taxon>Hexapoda</taxon>
        <taxon>Insecta</taxon>
        <taxon>Pterygota</taxon>
        <taxon>Neoptera</taxon>
        <taxon>Paraneoptera</taxon>
        <taxon>Hemiptera</taxon>
        <taxon>Sternorrhyncha</taxon>
        <taxon>Coccoidea</taxon>
        <taxon>Coccidae</taxon>
        <taxon>Parthenolecanium</taxon>
    </lineage>
</organism>
<evidence type="ECO:0000256" key="2">
    <source>
        <dbReference type="ARBA" id="ARBA00022801"/>
    </source>
</evidence>
<dbReference type="InterPro" id="IPR020084">
    <property type="entry name" value="NUDIX_hydrolase_CS"/>
</dbReference>
<comment type="caution">
    <text evidence="4">The sequence shown here is derived from an EMBL/GenBank/DDBJ whole genome shotgun (WGS) entry which is preliminary data.</text>
</comment>
<dbReference type="InterPro" id="IPR040618">
    <property type="entry name" value="Pre-Nudix"/>
</dbReference>
<reference evidence="4 5" key="1">
    <citation type="submission" date="2024-03" db="EMBL/GenBank/DDBJ databases">
        <title>Adaptation during the transition from Ophiocordyceps entomopathogen to insect associate is accompanied by gene loss and intensified selection.</title>
        <authorList>
            <person name="Ward C.M."/>
            <person name="Onetto C.A."/>
            <person name="Borneman A.R."/>
        </authorList>
    </citation>
    <scope>NUCLEOTIDE SEQUENCE [LARGE SCALE GENOMIC DNA]</scope>
    <source>
        <strain evidence="4">AWRI1</strain>
        <tissue evidence="4">Single Adult Female</tissue>
    </source>
</reference>
<keyword evidence="2" id="KW-0378">Hydrolase</keyword>
<dbReference type="Pfam" id="PF00293">
    <property type="entry name" value="NUDIX"/>
    <property type="match status" value="1"/>
</dbReference>
<proteinExistence type="inferred from homology"/>
<dbReference type="AlphaFoldDB" id="A0AAN9Y3P3"/>
<accession>A0AAN9Y3P3</accession>
<dbReference type="PROSITE" id="PS00893">
    <property type="entry name" value="NUDIX_BOX"/>
    <property type="match status" value="1"/>
</dbReference>
<dbReference type="PANTHER" id="PTHR13994">
    <property type="entry name" value="NUDIX HYDROLASE RELATED"/>
    <property type="match status" value="1"/>
</dbReference>
<name>A0AAN9Y3P3_9HEMI</name>
<dbReference type="GO" id="GO:0051287">
    <property type="term" value="F:NAD binding"/>
    <property type="evidence" value="ECO:0007669"/>
    <property type="project" value="TreeGrafter"/>
</dbReference>
<dbReference type="Gene3D" id="3.40.630.30">
    <property type="match status" value="1"/>
</dbReference>
<dbReference type="GO" id="GO:0035529">
    <property type="term" value="F:NADH pyrophosphatase activity"/>
    <property type="evidence" value="ECO:0007669"/>
    <property type="project" value="TreeGrafter"/>
</dbReference>